<accession>R7SMB2</accession>
<sequence length="277" mass="29793">MILSGTLTCVAGNPGHDSSVTTLVVSSDGRWVATASGASTIILWDARDAYISQEWFSPGGVVSDLAFSPDSRHLASASEDGKVTIWDISGNSRQVASLEGHLSVIRSCAWSSNGAYIASQARDRSVRLRDGRTFQPLPLIPDMTGSRPLFSPDSHWLLVPKGSGMICIWDMATKQECLLLKSYEGSIYDMAFSPDGRLLLSASWNDNSLEVWNTHTGAMVQSLDEHTRAVVKVCFSPCGQYIASASTDKTVKVWRTSDGSCLATVIGSGMLHSLPMG</sequence>
<feature type="repeat" description="WD" evidence="3">
    <location>
        <begin position="98"/>
        <end position="130"/>
    </location>
</feature>
<dbReference type="EMBL" id="JH719453">
    <property type="protein sequence ID" value="EJF57294.1"/>
    <property type="molecule type" value="Genomic_DNA"/>
</dbReference>
<dbReference type="SMART" id="SM00320">
    <property type="entry name" value="WD40"/>
    <property type="match status" value="5"/>
</dbReference>
<evidence type="ECO:0000256" key="3">
    <source>
        <dbReference type="PROSITE-ProRule" id="PRU00221"/>
    </source>
</evidence>
<feature type="repeat" description="WD" evidence="3">
    <location>
        <begin position="13"/>
        <end position="54"/>
    </location>
</feature>
<gene>
    <name evidence="4" type="ORF">DICSQDRAFT_69728</name>
</gene>
<evidence type="ECO:0000313" key="5">
    <source>
        <dbReference type="Proteomes" id="UP000053319"/>
    </source>
</evidence>
<dbReference type="PANTHER" id="PTHR19879:SF9">
    <property type="entry name" value="TRANSCRIPTION INITIATION FACTOR TFIID SUBUNIT 5"/>
    <property type="match status" value="1"/>
</dbReference>
<evidence type="ECO:0000313" key="4">
    <source>
        <dbReference type="EMBL" id="EJF57294.1"/>
    </source>
</evidence>
<dbReference type="Proteomes" id="UP000053319">
    <property type="component" value="Unassembled WGS sequence"/>
</dbReference>
<dbReference type="AlphaFoldDB" id="R7SMB2"/>
<organism evidence="4 5">
    <name type="scientific">Dichomitus squalens (strain LYAD-421)</name>
    <name type="common">Western red white-rot fungus</name>
    <dbReference type="NCBI Taxonomy" id="732165"/>
    <lineage>
        <taxon>Eukaryota</taxon>
        <taxon>Fungi</taxon>
        <taxon>Dikarya</taxon>
        <taxon>Basidiomycota</taxon>
        <taxon>Agaricomycotina</taxon>
        <taxon>Agaricomycetes</taxon>
        <taxon>Polyporales</taxon>
        <taxon>Polyporaceae</taxon>
        <taxon>Dichomitus</taxon>
    </lineage>
</organism>
<dbReference type="GeneID" id="18843667"/>
<dbReference type="InterPro" id="IPR036322">
    <property type="entry name" value="WD40_repeat_dom_sf"/>
</dbReference>
<keyword evidence="2" id="KW-0677">Repeat</keyword>
<dbReference type="Pfam" id="PF00400">
    <property type="entry name" value="WD40"/>
    <property type="match status" value="5"/>
</dbReference>
<feature type="repeat" description="WD" evidence="3">
    <location>
        <begin position="223"/>
        <end position="264"/>
    </location>
</feature>
<feature type="repeat" description="WD" evidence="3">
    <location>
        <begin position="62"/>
        <end position="96"/>
    </location>
</feature>
<name>R7SMB2_DICSQ</name>
<keyword evidence="1 3" id="KW-0853">WD repeat</keyword>
<proteinExistence type="predicted"/>
<dbReference type="CDD" id="cd00200">
    <property type="entry name" value="WD40"/>
    <property type="match status" value="1"/>
</dbReference>
<dbReference type="InterPro" id="IPR019775">
    <property type="entry name" value="WD40_repeat_CS"/>
</dbReference>
<dbReference type="SUPFAM" id="SSF50978">
    <property type="entry name" value="WD40 repeat-like"/>
    <property type="match status" value="1"/>
</dbReference>
<dbReference type="RefSeq" id="XP_007369921.1">
    <property type="nucleotide sequence ID" value="XM_007369859.1"/>
</dbReference>
<dbReference type="HOGENOM" id="CLU_000288_57_33_1"/>
<dbReference type="PROSITE" id="PS50294">
    <property type="entry name" value="WD_REPEATS_REGION"/>
    <property type="match status" value="3"/>
</dbReference>
<evidence type="ECO:0000256" key="2">
    <source>
        <dbReference type="ARBA" id="ARBA00022737"/>
    </source>
</evidence>
<dbReference type="KEGG" id="dsq:DICSQDRAFT_69728"/>
<dbReference type="PANTHER" id="PTHR19879">
    <property type="entry name" value="TRANSCRIPTION INITIATION FACTOR TFIID"/>
    <property type="match status" value="1"/>
</dbReference>
<evidence type="ECO:0000256" key="1">
    <source>
        <dbReference type="ARBA" id="ARBA00022574"/>
    </source>
</evidence>
<dbReference type="InterPro" id="IPR015943">
    <property type="entry name" value="WD40/YVTN_repeat-like_dom_sf"/>
</dbReference>
<dbReference type="PROSITE" id="PS50082">
    <property type="entry name" value="WD_REPEATS_2"/>
    <property type="match status" value="5"/>
</dbReference>
<dbReference type="PRINTS" id="PR00320">
    <property type="entry name" value="GPROTEINBRPT"/>
</dbReference>
<protein>
    <submittedName>
        <fullName evidence="4">WD40 repeat-like protein</fullName>
    </submittedName>
</protein>
<dbReference type="PROSITE" id="PS00678">
    <property type="entry name" value="WD_REPEATS_1"/>
    <property type="match status" value="2"/>
</dbReference>
<dbReference type="Gene3D" id="2.130.10.10">
    <property type="entry name" value="YVTN repeat-like/Quinoprotein amine dehydrogenase"/>
    <property type="match status" value="2"/>
</dbReference>
<feature type="repeat" description="WD" evidence="3">
    <location>
        <begin position="180"/>
        <end position="222"/>
    </location>
</feature>
<dbReference type="InterPro" id="IPR020472">
    <property type="entry name" value="WD40_PAC1"/>
</dbReference>
<dbReference type="InterPro" id="IPR001680">
    <property type="entry name" value="WD40_rpt"/>
</dbReference>
<reference evidence="4 5" key="1">
    <citation type="journal article" date="2012" name="Science">
        <title>The Paleozoic origin of enzymatic lignin decomposition reconstructed from 31 fungal genomes.</title>
        <authorList>
            <person name="Floudas D."/>
            <person name="Binder M."/>
            <person name="Riley R."/>
            <person name="Barry K."/>
            <person name="Blanchette R.A."/>
            <person name="Henrissat B."/>
            <person name="Martinez A.T."/>
            <person name="Otillar R."/>
            <person name="Spatafora J.W."/>
            <person name="Yadav J.S."/>
            <person name="Aerts A."/>
            <person name="Benoit I."/>
            <person name="Boyd A."/>
            <person name="Carlson A."/>
            <person name="Copeland A."/>
            <person name="Coutinho P.M."/>
            <person name="de Vries R.P."/>
            <person name="Ferreira P."/>
            <person name="Findley K."/>
            <person name="Foster B."/>
            <person name="Gaskell J."/>
            <person name="Glotzer D."/>
            <person name="Gorecki P."/>
            <person name="Heitman J."/>
            <person name="Hesse C."/>
            <person name="Hori C."/>
            <person name="Igarashi K."/>
            <person name="Jurgens J.A."/>
            <person name="Kallen N."/>
            <person name="Kersten P."/>
            <person name="Kohler A."/>
            <person name="Kuees U."/>
            <person name="Kumar T.K.A."/>
            <person name="Kuo A."/>
            <person name="LaButti K."/>
            <person name="Larrondo L.F."/>
            <person name="Lindquist E."/>
            <person name="Ling A."/>
            <person name="Lombard V."/>
            <person name="Lucas S."/>
            <person name="Lundell T."/>
            <person name="Martin R."/>
            <person name="McLaughlin D.J."/>
            <person name="Morgenstern I."/>
            <person name="Morin E."/>
            <person name="Murat C."/>
            <person name="Nagy L.G."/>
            <person name="Nolan M."/>
            <person name="Ohm R.A."/>
            <person name="Patyshakuliyeva A."/>
            <person name="Rokas A."/>
            <person name="Ruiz-Duenas F.J."/>
            <person name="Sabat G."/>
            <person name="Salamov A."/>
            <person name="Samejima M."/>
            <person name="Schmutz J."/>
            <person name="Slot J.C."/>
            <person name="St John F."/>
            <person name="Stenlid J."/>
            <person name="Sun H."/>
            <person name="Sun S."/>
            <person name="Syed K."/>
            <person name="Tsang A."/>
            <person name="Wiebenga A."/>
            <person name="Young D."/>
            <person name="Pisabarro A."/>
            <person name="Eastwood D.C."/>
            <person name="Martin F."/>
            <person name="Cullen D."/>
            <person name="Grigoriev I.V."/>
            <person name="Hibbett D.S."/>
        </authorList>
    </citation>
    <scope>NUCLEOTIDE SEQUENCE [LARGE SCALE GENOMIC DNA]</scope>
    <source>
        <strain evidence="4 5">LYAD-421 SS1</strain>
    </source>
</reference>